<keyword evidence="3" id="KW-1185">Reference proteome</keyword>
<feature type="signal peptide" evidence="1">
    <location>
        <begin position="1"/>
        <end position="19"/>
    </location>
</feature>
<evidence type="ECO:0000256" key="1">
    <source>
        <dbReference type="SAM" id="SignalP"/>
    </source>
</evidence>
<name>A0ABY7VW43_9BACT</name>
<dbReference type="EMBL" id="CP117812">
    <property type="protein sequence ID" value="WDE97493.1"/>
    <property type="molecule type" value="Genomic_DNA"/>
</dbReference>
<evidence type="ECO:0000313" key="2">
    <source>
        <dbReference type="EMBL" id="WDE97493.1"/>
    </source>
</evidence>
<reference evidence="2 3" key="1">
    <citation type="submission" date="2023-02" db="EMBL/GenBank/DDBJ databases">
        <title>Genome sequence of Lentisphaera profundi SAORIC-696.</title>
        <authorList>
            <person name="Kim e."/>
            <person name="Cho J.-C."/>
            <person name="Choi A."/>
            <person name="Kang I."/>
        </authorList>
    </citation>
    <scope>NUCLEOTIDE SEQUENCE [LARGE SCALE GENOMIC DNA]</scope>
    <source>
        <strain evidence="2 3">SAORIC-696</strain>
    </source>
</reference>
<accession>A0ABY7VW43</accession>
<feature type="chain" id="PRO_5045268835" evidence="1">
    <location>
        <begin position="20"/>
        <end position="304"/>
    </location>
</feature>
<sequence>MSRILISLITCLIILSSCAPVSEAILEENYWEENGSYKDHSWQIIKDGERITLEVDNELYQLYPEIKIANIEIKRCGISSTGPASTDHQFQVFEHGAIYKKAPYSYRFKRNNSLHIISLSKEKTTQGELHLESSFSFNLDSHTIELKEVIKNPSDQVQEVQFSYLIKTPPSTTIYPNYKSIFPLLSSKESDYVNWDNTKPLPAITALNYDSDQLLLLETGDKYLSFSQDSLPYISVLKESYITLGTSYYQNRSHERKLGRVGILEAHESKTYRTKIKILHDIPNTPIKAIAEPKFESLDKLLVQ</sequence>
<dbReference type="InterPro" id="IPR014718">
    <property type="entry name" value="GH-type_carb-bd"/>
</dbReference>
<proteinExistence type="predicted"/>
<dbReference type="Proteomes" id="UP001214250">
    <property type="component" value="Chromosome 2"/>
</dbReference>
<evidence type="ECO:0000313" key="3">
    <source>
        <dbReference type="Proteomes" id="UP001214250"/>
    </source>
</evidence>
<protein>
    <submittedName>
        <fullName evidence="2">Uncharacterized protein</fullName>
    </submittedName>
</protein>
<gene>
    <name evidence="2" type="ORF">PQO03_16825</name>
</gene>
<dbReference type="Gene3D" id="2.70.98.10">
    <property type="match status" value="1"/>
</dbReference>
<dbReference type="RefSeq" id="WP_274151912.1">
    <property type="nucleotide sequence ID" value="NZ_CP117812.1"/>
</dbReference>
<keyword evidence="1" id="KW-0732">Signal</keyword>
<organism evidence="2 3">
    <name type="scientific">Lentisphaera profundi</name>
    <dbReference type="NCBI Taxonomy" id="1658616"/>
    <lineage>
        <taxon>Bacteria</taxon>
        <taxon>Pseudomonadati</taxon>
        <taxon>Lentisphaerota</taxon>
        <taxon>Lentisphaeria</taxon>
        <taxon>Lentisphaerales</taxon>
        <taxon>Lentisphaeraceae</taxon>
        <taxon>Lentisphaera</taxon>
    </lineage>
</organism>
<dbReference type="PROSITE" id="PS51257">
    <property type="entry name" value="PROKAR_LIPOPROTEIN"/>
    <property type="match status" value="1"/>
</dbReference>